<evidence type="ECO:0000313" key="1">
    <source>
        <dbReference type="EMBL" id="GFP26441.1"/>
    </source>
</evidence>
<comment type="caution">
    <text evidence="1">The sequence shown here is derived from an EMBL/GenBank/DDBJ whole genome shotgun (WGS) entry which is preliminary data.</text>
</comment>
<gene>
    <name evidence="1" type="ORF">HKBW3S25_01934</name>
</gene>
<reference evidence="1 2" key="1">
    <citation type="journal article" date="2020" name="Front. Microbiol.">
        <title>Single-cell genomics of novel Actinobacteria with the Wood-Ljungdahl pathway discovered in a serpentinizing system.</title>
        <authorList>
            <person name="Merino N."/>
            <person name="Kawai M."/>
            <person name="Boyd E.S."/>
            <person name="Colman D.R."/>
            <person name="McGlynn S.E."/>
            <person name="Nealson K.H."/>
            <person name="Kurokawa K."/>
            <person name="Hongoh Y."/>
        </authorList>
    </citation>
    <scope>NUCLEOTIDE SEQUENCE [LARGE SCALE GENOMIC DNA]</scope>
    <source>
        <strain evidence="1 2">S25</strain>
    </source>
</reference>
<dbReference type="AlphaFoldDB" id="A0A6V8P5R0"/>
<proteinExistence type="predicted"/>
<sequence>MEEHLAPTVWDADVIRIVRENFGG</sequence>
<dbReference type="Proteomes" id="UP000543224">
    <property type="component" value="Unassembled WGS sequence"/>
</dbReference>
<organism evidence="1 2">
    <name type="scientific">Candidatus Hakubella thermalkaliphila</name>
    <dbReference type="NCBI Taxonomy" id="2754717"/>
    <lineage>
        <taxon>Bacteria</taxon>
        <taxon>Bacillati</taxon>
        <taxon>Actinomycetota</taxon>
        <taxon>Actinomycetota incertae sedis</taxon>
        <taxon>Candidatus Hakubellales</taxon>
        <taxon>Candidatus Hakubellaceae</taxon>
        <taxon>Candidatus Hakubella</taxon>
    </lineage>
</organism>
<accession>A0A6V8P5R0</accession>
<dbReference type="EMBL" id="BLRX01000612">
    <property type="protein sequence ID" value="GFP26441.1"/>
    <property type="molecule type" value="Genomic_DNA"/>
</dbReference>
<feature type="non-terminal residue" evidence="1">
    <location>
        <position position="24"/>
    </location>
</feature>
<protein>
    <submittedName>
        <fullName evidence="1">Uncharacterized protein</fullName>
    </submittedName>
</protein>
<name>A0A6V8P5R0_9ACTN</name>
<evidence type="ECO:0000313" key="2">
    <source>
        <dbReference type="Proteomes" id="UP000543224"/>
    </source>
</evidence>